<sequence>MAEQKVAEDSPTKLSEEKGENEGLSPYFGFPSVGKMHNVFCYTEHVQYLCLMYRQNRPKGHVRWGERKLPEISLSPKLAEKPKISMNLSGSQQKKTIGVSLKLASDAKKQKKEPVLVQRKGAVASAFNEESDEEEEMPAEAKMRMRNLGRDTPTSAGPNSFNKGSKGFTDFRSSVEKSFKLEHPSKSKEAKK</sequence>
<feature type="region of interest" description="Disordered" evidence="10">
    <location>
        <begin position="1"/>
        <end position="25"/>
    </location>
</feature>
<keyword evidence="8" id="KW-0539">Nucleus</keyword>
<dbReference type="GO" id="GO:0005634">
    <property type="term" value="C:nucleus"/>
    <property type="evidence" value="ECO:0007669"/>
    <property type="project" value="UniProtKB-SubCell"/>
</dbReference>
<dbReference type="Proteomes" id="UP001163046">
    <property type="component" value="Unassembled WGS sequence"/>
</dbReference>
<evidence type="ECO:0000313" key="11">
    <source>
        <dbReference type="EMBL" id="KAJ7363404.1"/>
    </source>
</evidence>
<keyword evidence="9" id="KW-0131">Cell cycle</keyword>
<keyword evidence="5" id="KW-0597">Phosphoprotein</keyword>
<evidence type="ECO:0000256" key="5">
    <source>
        <dbReference type="ARBA" id="ARBA00022553"/>
    </source>
</evidence>
<protein>
    <recommendedName>
        <fullName evidence="4">PEST proteolytic signal-containing nuclear protein</fullName>
    </recommendedName>
</protein>
<dbReference type="EMBL" id="MU827305">
    <property type="protein sequence ID" value="KAJ7363404.1"/>
    <property type="molecule type" value="Genomic_DNA"/>
</dbReference>
<evidence type="ECO:0000256" key="4">
    <source>
        <dbReference type="ARBA" id="ARBA00022059"/>
    </source>
</evidence>
<evidence type="ECO:0000256" key="6">
    <source>
        <dbReference type="ARBA" id="ARBA00022843"/>
    </source>
</evidence>
<dbReference type="GO" id="GO:0043161">
    <property type="term" value="P:proteasome-mediated ubiquitin-dependent protein catabolic process"/>
    <property type="evidence" value="ECO:0007669"/>
    <property type="project" value="TreeGrafter"/>
</dbReference>
<dbReference type="PANTHER" id="PTHR16523:SF6">
    <property type="entry name" value="PEST PROTEOLYTIC SIGNAL-CONTAINING NUCLEAR PROTEIN"/>
    <property type="match status" value="1"/>
</dbReference>
<feature type="region of interest" description="Disordered" evidence="10">
    <location>
        <begin position="125"/>
        <end position="169"/>
    </location>
</feature>
<evidence type="ECO:0000313" key="12">
    <source>
        <dbReference type="Proteomes" id="UP001163046"/>
    </source>
</evidence>
<gene>
    <name evidence="11" type="ORF">OS493_009556</name>
</gene>
<comment type="caution">
    <text evidence="11">The sequence shown here is derived from an EMBL/GenBank/DDBJ whole genome shotgun (WGS) entry which is preliminary data.</text>
</comment>
<dbReference type="Pfam" id="PF15473">
    <property type="entry name" value="PCNP"/>
    <property type="match status" value="1"/>
</dbReference>
<keyword evidence="7" id="KW-0007">Acetylation</keyword>
<evidence type="ECO:0000256" key="9">
    <source>
        <dbReference type="ARBA" id="ARBA00023306"/>
    </source>
</evidence>
<dbReference type="OrthoDB" id="10068198at2759"/>
<feature type="compositionally biased region" description="Acidic residues" evidence="10">
    <location>
        <begin position="129"/>
        <end position="138"/>
    </location>
</feature>
<evidence type="ECO:0000256" key="10">
    <source>
        <dbReference type="SAM" id="MobiDB-lite"/>
    </source>
</evidence>
<accession>A0A9W9YSA8</accession>
<comment type="function">
    <text evidence="1">May be involved in cell cycle regulation.</text>
</comment>
<evidence type="ECO:0000256" key="1">
    <source>
        <dbReference type="ARBA" id="ARBA00002646"/>
    </source>
</evidence>
<dbReference type="GO" id="GO:0016567">
    <property type="term" value="P:protein ubiquitination"/>
    <property type="evidence" value="ECO:0007669"/>
    <property type="project" value="InterPro"/>
</dbReference>
<organism evidence="11 12">
    <name type="scientific">Desmophyllum pertusum</name>
    <dbReference type="NCBI Taxonomy" id="174260"/>
    <lineage>
        <taxon>Eukaryota</taxon>
        <taxon>Metazoa</taxon>
        <taxon>Cnidaria</taxon>
        <taxon>Anthozoa</taxon>
        <taxon>Hexacorallia</taxon>
        <taxon>Scleractinia</taxon>
        <taxon>Caryophylliina</taxon>
        <taxon>Caryophylliidae</taxon>
        <taxon>Desmophyllum</taxon>
    </lineage>
</organism>
<proteinExistence type="predicted"/>
<evidence type="ECO:0000256" key="3">
    <source>
        <dbReference type="ARBA" id="ARBA00011097"/>
    </source>
</evidence>
<feature type="compositionally biased region" description="Basic and acidic residues" evidence="10">
    <location>
        <begin position="1"/>
        <end position="21"/>
    </location>
</feature>
<dbReference type="InterPro" id="IPR029169">
    <property type="entry name" value="PCNP"/>
</dbReference>
<comment type="subcellular location">
    <subcellularLocation>
        <location evidence="2">Nucleus</location>
    </subcellularLocation>
</comment>
<evidence type="ECO:0000256" key="7">
    <source>
        <dbReference type="ARBA" id="ARBA00022990"/>
    </source>
</evidence>
<reference evidence="11" key="1">
    <citation type="submission" date="2023-01" db="EMBL/GenBank/DDBJ databases">
        <title>Genome assembly of the deep-sea coral Lophelia pertusa.</title>
        <authorList>
            <person name="Herrera S."/>
            <person name="Cordes E."/>
        </authorList>
    </citation>
    <scope>NUCLEOTIDE SEQUENCE</scope>
    <source>
        <strain evidence="11">USNM1676648</strain>
        <tissue evidence="11">Polyp</tissue>
    </source>
</reference>
<comment type="subunit">
    <text evidence="3">Interacts with UHRF2/NIRF.</text>
</comment>
<name>A0A9W9YSA8_9CNID</name>
<keyword evidence="12" id="KW-1185">Reference proteome</keyword>
<dbReference type="AlphaFoldDB" id="A0A9W9YSA8"/>
<keyword evidence="6" id="KW-0832">Ubl conjugation</keyword>
<evidence type="ECO:0000256" key="2">
    <source>
        <dbReference type="ARBA" id="ARBA00004123"/>
    </source>
</evidence>
<evidence type="ECO:0000256" key="8">
    <source>
        <dbReference type="ARBA" id="ARBA00023242"/>
    </source>
</evidence>
<dbReference type="PANTHER" id="PTHR16523">
    <property type="entry name" value="PEST PROTEOLYTIC SIGNAL-CONTAINING NUCLEAR PROTEIN"/>
    <property type="match status" value="1"/>
</dbReference>
<feature type="compositionally biased region" description="Polar residues" evidence="10">
    <location>
        <begin position="152"/>
        <end position="163"/>
    </location>
</feature>